<dbReference type="GO" id="GO:0016887">
    <property type="term" value="F:ATP hydrolysis activity"/>
    <property type="evidence" value="ECO:0007669"/>
    <property type="project" value="InterPro"/>
</dbReference>
<evidence type="ECO:0000256" key="5">
    <source>
        <dbReference type="RuleBase" id="RU003651"/>
    </source>
</evidence>
<keyword evidence="2" id="KW-0378">Hydrolase</keyword>
<gene>
    <name evidence="10" type="ORF">EZV62_014275</name>
</gene>
<dbReference type="InterPro" id="IPR058017">
    <property type="entry name" value="At3g28540-like_C"/>
</dbReference>
<evidence type="ECO:0000259" key="9">
    <source>
        <dbReference type="Pfam" id="PF25568"/>
    </source>
</evidence>
<protein>
    <recommendedName>
        <fullName evidence="12">AAA-type ATPase N-terminal domain-containing protein</fullName>
    </recommendedName>
</protein>
<evidence type="ECO:0000259" key="8">
    <source>
        <dbReference type="Pfam" id="PF14363"/>
    </source>
</evidence>
<evidence type="ECO:0000256" key="4">
    <source>
        <dbReference type="ARBA" id="ARBA00022842"/>
    </source>
</evidence>
<evidence type="ECO:0000313" key="10">
    <source>
        <dbReference type="EMBL" id="TXG59702.1"/>
    </source>
</evidence>
<keyword evidence="5" id="KW-0547">Nucleotide-binding</keyword>
<keyword evidence="11" id="KW-1185">Reference proteome</keyword>
<feature type="domain" description="AAA-type ATPase N-terminal" evidence="8">
    <location>
        <begin position="39"/>
        <end position="131"/>
    </location>
</feature>
<dbReference type="Gene3D" id="6.10.280.40">
    <property type="match status" value="1"/>
</dbReference>
<comment type="caution">
    <text evidence="10">The sequence shown here is derived from an EMBL/GenBank/DDBJ whole genome shotgun (WGS) entry which is preliminary data.</text>
</comment>
<name>A0A5C7HU27_9ROSI</name>
<dbReference type="Pfam" id="PF25568">
    <property type="entry name" value="AAA_lid_At3g28540"/>
    <property type="match status" value="1"/>
</dbReference>
<dbReference type="GO" id="GO:0005524">
    <property type="term" value="F:ATP binding"/>
    <property type="evidence" value="ECO:0007669"/>
    <property type="project" value="UniProtKB-KW"/>
</dbReference>
<dbReference type="AlphaFoldDB" id="A0A5C7HU27"/>
<proteinExistence type="inferred from homology"/>
<reference evidence="11" key="1">
    <citation type="journal article" date="2019" name="Gigascience">
        <title>De novo genome assembly of the endangered Acer yangbiense, a plant species with extremely small populations endemic to Yunnan Province, China.</title>
        <authorList>
            <person name="Yang J."/>
            <person name="Wariss H.M."/>
            <person name="Tao L."/>
            <person name="Zhang R."/>
            <person name="Yun Q."/>
            <person name="Hollingsworth P."/>
            <person name="Dao Z."/>
            <person name="Luo G."/>
            <person name="Guo H."/>
            <person name="Ma Y."/>
            <person name="Sun W."/>
        </authorList>
    </citation>
    <scope>NUCLEOTIDE SEQUENCE [LARGE SCALE GENOMIC DNA]</scope>
    <source>
        <strain evidence="11">cv. Malutang</strain>
    </source>
</reference>
<dbReference type="InterPro" id="IPR025753">
    <property type="entry name" value="AAA_N_dom"/>
</dbReference>
<evidence type="ECO:0000259" key="7">
    <source>
        <dbReference type="Pfam" id="PF00004"/>
    </source>
</evidence>
<feature type="domain" description="ATPase AAA-type core" evidence="7">
    <location>
        <begin position="244"/>
        <end position="366"/>
    </location>
</feature>
<dbReference type="OrthoDB" id="10251412at2759"/>
<dbReference type="Proteomes" id="UP000323000">
    <property type="component" value="Chromosome 6"/>
</dbReference>
<dbReference type="SUPFAM" id="SSF52540">
    <property type="entry name" value="P-loop containing nucleoside triphosphate hydrolases"/>
    <property type="match status" value="1"/>
</dbReference>
<evidence type="ECO:0000256" key="3">
    <source>
        <dbReference type="ARBA" id="ARBA00022840"/>
    </source>
</evidence>
<feature type="domain" description="AAA+ ATPase At3g28540-like C-terminal" evidence="9">
    <location>
        <begin position="368"/>
        <end position="437"/>
    </location>
</feature>
<accession>A0A5C7HU27</accession>
<evidence type="ECO:0000256" key="2">
    <source>
        <dbReference type="ARBA" id="ARBA00022801"/>
    </source>
</evidence>
<evidence type="ECO:0000256" key="1">
    <source>
        <dbReference type="ARBA" id="ARBA00001946"/>
    </source>
</evidence>
<dbReference type="Gene3D" id="3.40.50.300">
    <property type="entry name" value="P-loop containing nucleotide triphosphate hydrolases"/>
    <property type="match status" value="1"/>
</dbReference>
<dbReference type="InterPro" id="IPR003960">
    <property type="entry name" value="ATPase_AAA_CS"/>
</dbReference>
<evidence type="ECO:0008006" key="12">
    <source>
        <dbReference type="Google" id="ProtNLM"/>
    </source>
</evidence>
<dbReference type="EMBL" id="VAHF01000006">
    <property type="protein sequence ID" value="TXG59702.1"/>
    <property type="molecule type" value="Genomic_DNA"/>
</dbReference>
<evidence type="ECO:0000313" key="11">
    <source>
        <dbReference type="Proteomes" id="UP000323000"/>
    </source>
</evidence>
<dbReference type="InterPro" id="IPR003959">
    <property type="entry name" value="ATPase_AAA_core"/>
</dbReference>
<keyword evidence="4" id="KW-0460">Magnesium</keyword>
<comment type="similarity">
    <text evidence="5">Belongs to the AAA ATPase family.</text>
</comment>
<feature type="compositionally biased region" description="Basic and acidic residues" evidence="6">
    <location>
        <begin position="433"/>
        <end position="443"/>
    </location>
</feature>
<dbReference type="PANTHER" id="PTHR23070">
    <property type="entry name" value="BCS1 AAA-TYPE ATPASE"/>
    <property type="match status" value="1"/>
</dbReference>
<feature type="compositionally biased region" description="Basic and acidic residues" evidence="6">
    <location>
        <begin position="456"/>
        <end position="471"/>
    </location>
</feature>
<comment type="cofactor">
    <cofactor evidence="1">
        <name>Mg(2+)</name>
        <dbReference type="ChEBI" id="CHEBI:18420"/>
    </cofactor>
</comment>
<dbReference type="Pfam" id="PF14363">
    <property type="entry name" value="AAA_assoc"/>
    <property type="match status" value="1"/>
</dbReference>
<keyword evidence="3 5" id="KW-0067">ATP-binding</keyword>
<organism evidence="10 11">
    <name type="scientific">Acer yangbiense</name>
    <dbReference type="NCBI Taxonomy" id="1000413"/>
    <lineage>
        <taxon>Eukaryota</taxon>
        <taxon>Viridiplantae</taxon>
        <taxon>Streptophyta</taxon>
        <taxon>Embryophyta</taxon>
        <taxon>Tracheophyta</taxon>
        <taxon>Spermatophyta</taxon>
        <taxon>Magnoliopsida</taxon>
        <taxon>eudicotyledons</taxon>
        <taxon>Gunneridae</taxon>
        <taxon>Pentapetalae</taxon>
        <taxon>rosids</taxon>
        <taxon>malvids</taxon>
        <taxon>Sapindales</taxon>
        <taxon>Sapindaceae</taxon>
        <taxon>Hippocastanoideae</taxon>
        <taxon>Acereae</taxon>
        <taxon>Acer</taxon>
    </lineage>
</organism>
<dbReference type="InterPro" id="IPR050747">
    <property type="entry name" value="Mitochondrial_chaperone_BCS1"/>
</dbReference>
<evidence type="ECO:0000256" key="6">
    <source>
        <dbReference type="SAM" id="MobiDB-lite"/>
    </source>
</evidence>
<dbReference type="PROSITE" id="PS00674">
    <property type="entry name" value="AAA"/>
    <property type="match status" value="1"/>
</dbReference>
<dbReference type="InterPro" id="IPR027417">
    <property type="entry name" value="P-loop_NTPase"/>
</dbReference>
<sequence length="471" mass="53864">MADSSSAETKLATAKTILTAAASVAGTVMLAGSVVRDFMPYEFQDYISIKCRKFYSRFSSQLTMVIDELDGFDKNQIYEAAQIYLSSKTSASTDRLRVIKREKENKINVTLEGGEEIIDTFNGVKLKWVLVFRHVESRNNLFNQFNDHGLNSSYRSEVRSLELSFPKKYKDVVLGSYLPFVENEAESMKQETKTIKLFTIDYQNIYGNWADAWRSVKLDHPATFETLAMDPDLKNTILEDLESLIAAMANHLNFDVYDLELTELRSNSDLRTVLVATANRSILVVEDIDCTIQFQDRMEEGGVDIIDNRRQLRQQQVTLSGFLNFIDGLWSSCGDERIIIFTTNHKEKLDPALLRPGRMDFHVHMSYCTPSGFRVLAANYLGIQDHSLFMEIEELIRTTQVTPAEVAEQLMRSNDSEIVLKELIEFLELKKKEKEEESAKNEEQSAQETSQVDQSETTKKEDEDEIKKSDS</sequence>
<feature type="region of interest" description="Disordered" evidence="6">
    <location>
        <begin position="433"/>
        <end position="471"/>
    </location>
</feature>
<dbReference type="Pfam" id="PF00004">
    <property type="entry name" value="AAA"/>
    <property type="match status" value="1"/>
</dbReference>